<proteinExistence type="predicted"/>
<dbReference type="EMBL" id="LAZR01006534">
    <property type="protein sequence ID" value="KKM91429.1"/>
    <property type="molecule type" value="Genomic_DNA"/>
</dbReference>
<sequence length="128" mass="14201">MCIEAYAAALLDGEGCIQVGTNGSFPLRVRFGMTDRAPLDVLAGEWGGNVNTLKQRPGERLVYYWDINCSYALGFLKAVEPWVYGKIAQVELALTYPLFGKRGHTPLPVEVAESRVRIREGLRAVRES</sequence>
<reference evidence="2" key="1">
    <citation type="journal article" date="2015" name="Nature">
        <title>Complex archaea that bridge the gap between prokaryotes and eukaryotes.</title>
        <authorList>
            <person name="Spang A."/>
            <person name="Saw J.H."/>
            <person name="Jorgensen S.L."/>
            <person name="Zaremba-Niedzwiedzka K."/>
            <person name="Martijn J."/>
            <person name="Lind A.E."/>
            <person name="van Eijk R."/>
            <person name="Schleper C."/>
            <person name="Guy L."/>
            <person name="Ettema T.J."/>
        </authorList>
    </citation>
    <scope>NUCLEOTIDE SEQUENCE</scope>
</reference>
<evidence type="ECO:0000313" key="1">
    <source>
        <dbReference type="EMBL" id="KKM91429.1"/>
    </source>
</evidence>
<dbReference type="Gene3D" id="3.10.28.10">
    <property type="entry name" value="Homing endonucleases"/>
    <property type="match status" value="1"/>
</dbReference>
<dbReference type="AlphaFoldDB" id="A0A0F9M4T0"/>
<organism evidence="2">
    <name type="scientific">marine sediment metagenome</name>
    <dbReference type="NCBI Taxonomy" id="412755"/>
    <lineage>
        <taxon>unclassified sequences</taxon>
        <taxon>metagenomes</taxon>
        <taxon>ecological metagenomes</taxon>
    </lineage>
</organism>
<dbReference type="EMBL" id="LAZR01005344">
    <property type="protein sequence ID" value="KKN00694.1"/>
    <property type="molecule type" value="Genomic_DNA"/>
</dbReference>
<gene>
    <name evidence="2" type="ORF">LCGC14_1135210</name>
    <name evidence="1" type="ORF">LCGC14_1228660</name>
</gene>
<dbReference type="InterPro" id="IPR027434">
    <property type="entry name" value="Homing_endonucl"/>
</dbReference>
<comment type="caution">
    <text evidence="2">The sequence shown here is derived from an EMBL/GenBank/DDBJ whole genome shotgun (WGS) entry which is preliminary data.</text>
</comment>
<protein>
    <recommendedName>
        <fullName evidence="3">Homing endonuclease LAGLIDADG domain-containing protein</fullName>
    </recommendedName>
</protein>
<accession>A0A0F9M4T0</accession>
<evidence type="ECO:0000313" key="2">
    <source>
        <dbReference type="EMBL" id="KKN00694.1"/>
    </source>
</evidence>
<evidence type="ECO:0008006" key="3">
    <source>
        <dbReference type="Google" id="ProtNLM"/>
    </source>
</evidence>
<name>A0A0F9M4T0_9ZZZZ</name>